<sequence length="466" mass="51666">MVKYLFVASIAVYIFSNFFQSTAIAYLVAIMAILSVSATIFRVQRFVMVLGLVFLGLGVWMLVHGGAQVQQYILSFGKMLDLLTLFALVPIFALPIRLGNYALSVQEVIRKKIKKSGQLYWITSGLSFLLSSFMNVATLPMMYYSIKSSVDLFPIKDKVRFMSRSITRGFCMPLLWAPVTPIVGIVVEMTKVNWGSMLRIMFPLSVLGLLLDWLTGMLVARRESKRRSSGTAHESPEAVQELASAQEAFPAKRQGRLIHILAAIVIINVLIWASDLIFNMGFLLTVSLLVIPISLAWSLFLGAGKLFFGGLKTHLDTHIAKMKDQFYIFLCAGFFLSAIQVSGFEDQINTAILHIKDIIGHYLFIVLVPIIPFVLAFSGIHPAVALALVAQALDPKILMINPEILTVAMLGGAVPAFLMGPYNATLGIMSNIVNQSNFRLSYWNAPFTALYLLLIMLTLIVLQLIL</sequence>
<feature type="transmembrane region" description="Helical" evidence="1">
    <location>
        <begin position="362"/>
        <end position="390"/>
    </location>
</feature>
<feature type="transmembrane region" description="Helical" evidence="1">
    <location>
        <begin position="119"/>
        <end position="144"/>
    </location>
</feature>
<evidence type="ECO:0008006" key="4">
    <source>
        <dbReference type="Google" id="ProtNLM"/>
    </source>
</evidence>
<evidence type="ECO:0000256" key="1">
    <source>
        <dbReference type="SAM" id="Phobius"/>
    </source>
</evidence>
<proteinExistence type="predicted"/>
<feature type="transmembrane region" description="Helical" evidence="1">
    <location>
        <begin position="402"/>
        <end position="422"/>
    </location>
</feature>
<feature type="transmembrane region" description="Helical" evidence="1">
    <location>
        <begin position="79"/>
        <end position="98"/>
    </location>
</feature>
<feature type="transmembrane region" description="Helical" evidence="1">
    <location>
        <begin position="257"/>
        <end position="274"/>
    </location>
</feature>
<feature type="transmembrane region" description="Helical" evidence="1">
    <location>
        <begin position="200"/>
        <end position="220"/>
    </location>
</feature>
<feature type="transmembrane region" description="Helical" evidence="1">
    <location>
        <begin position="442"/>
        <end position="465"/>
    </location>
</feature>
<reference evidence="2" key="1">
    <citation type="submission" date="2023-12" db="EMBL/GenBank/DDBJ databases">
        <title>Fervidustalea candida gen. nov., sp. nov., a novel member of the family Paenibacillaceae isolated from a geothermal area.</title>
        <authorList>
            <person name="Li W.-J."/>
            <person name="Jiao J.-Y."/>
            <person name="Chen Y."/>
        </authorList>
    </citation>
    <scope>NUCLEOTIDE SEQUENCE</scope>
    <source>
        <strain evidence="2">SYSU GA230002</strain>
    </source>
</reference>
<dbReference type="Proteomes" id="UP001310386">
    <property type="component" value="Unassembled WGS sequence"/>
</dbReference>
<evidence type="ECO:0000313" key="2">
    <source>
        <dbReference type="EMBL" id="MEB3102424.1"/>
    </source>
</evidence>
<dbReference type="RefSeq" id="WP_371754546.1">
    <property type="nucleotide sequence ID" value="NZ_JAYJLD010000017.1"/>
</dbReference>
<keyword evidence="1" id="KW-1133">Transmembrane helix</keyword>
<feature type="transmembrane region" description="Helical" evidence="1">
    <location>
        <begin position="46"/>
        <end position="67"/>
    </location>
</feature>
<keyword evidence="1" id="KW-0472">Membrane</keyword>
<evidence type="ECO:0000313" key="3">
    <source>
        <dbReference type="Proteomes" id="UP001310386"/>
    </source>
</evidence>
<organism evidence="2 3">
    <name type="scientific">Ferviditalea candida</name>
    <dbReference type="NCBI Taxonomy" id="3108399"/>
    <lineage>
        <taxon>Bacteria</taxon>
        <taxon>Bacillati</taxon>
        <taxon>Bacillota</taxon>
        <taxon>Bacilli</taxon>
        <taxon>Bacillales</taxon>
        <taxon>Paenibacillaceae</taxon>
        <taxon>Ferviditalea</taxon>
    </lineage>
</organism>
<keyword evidence="1" id="KW-0812">Transmembrane</keyword>
<keyword evidence="3" id="KW-1185">Reference proteome</keyword>
<name>A0ABU5ZIT4_9BACL</name>
<comment type="caution">
    <text evidence="2">The sequence shown here is derived from an EMBL/GenBank/DDBJ whole genome shotgun (WGS) entry which is preliminary data.</text>
</comment>
<dbReference type="EMBL" id="JAYJLD010000017">
    <property type="protein sequence ID" value="MEB3102424.1"/>
    <property type="molecule type" value="Genomic_DNA"/>
</dbReference>
<feature type="transmembrane region" description="Helical" evidence="1">
    <location>
        <begin position="325"/>
        <end position="342"/>
    </location>
</feature>
<protein>
    <recommendedName>
        <fullName evidence="4">Citrate transporter-like domain-containing protein</fullName>
    </recommendedName>
</protein>
<accession>A0ABU5ZIT4</accession>
<feature type="transmembrane region" description="Helical" evidence="1">
    <location>
        <begin position="280"/>
        <end position="304"/>
    </location>
</feature>
<gene>
    <name evidence="2" type="ORF">VF724_12205</name>
</gene>
<feature type="transmembrane region" description="Helical" evidence="1">
    <location>
        <begin position="6"/>
        <end position="34"/>
    </location>
</feature>